<dbReference type="Pfam" id="PF13414">
    <property type="entry name" value="TPR_11"/>
    <property type="match status" value="1"/>
</dbReference>
<feature type="compositionally biased region" description="Pro residues" evidence="2">
    <location>
        <begin position="35"/>
        <end position="48"/>
    </location>
</feature>
<dbReference type="Ensembl" id="ENSZALT00000009316.1">
    <property type="protein sequence ID" value="ENSZALP00000006386.1"/>
    <property type="gene ID" value="ENSZALG00000005825.1"/>
</dbReference>
<feature type="compositionally biased region" description="Low complexity" evidence="2">
    <location>
        <begin position="625"/>
        <end position="644"/>
    </location>
</feature>
<keyword evidence="4" id="KW-1185">Reference proteome</keyword>
<feature type="region of interest" description="Disordered" evidence="2">
    <location>
        <begin position="509"/>
        <end position="699"/>
    </location>
</feature>
<feature type="compositionally biased region" description="Low complexity" evidence="2">
    <location>
        <begin position="435"/>
        <end position="447"/>
    </location>
</feature>
<feature type="compositionally biased region" description="Basic and acidic residues" evidence="2">
    <location>
        <begin position="562"/>
        <end position="572"/>
    </location>
</feature>
<feature type="compositionally biased region" description="Basic and acidic residues" evidence="2">
    <location>
        <begin position="645"/>
        <end position="678"/>
    </location>
</feature>
<dbReference type="Proteomes" id="UP000694413">
    <property type="component" value="Unassembled WGS sequence"/>
</dbReference>
<reference evidence="3" key="2">
    <citation type="submission" date="2025-09" db="UniProtKB">
        <authorList>
            <consortium name="Ensembl"/>
        </authorList>
    </citation>
    <scope>IDENTIFICATION</scope>
</reference>
<reference evidence="3" key="1">
    <citation type="submission" date="2025-08" db="UniProtKB">
        <authorList>
            <consortium name="Ensembl"/>
        </authorList>
    </citation>
    <scope>IDENTIFICATION</scope>
</reference>
<protein>
    <recommendedName>
        <fullName evidence="5">TTC14 protein</fullName>
    </recommendedName>
</protein>
<feature type="compositionally biased region" description="Basic and acidic residues" evidence="2">
    <location>
        <begin position="396"/>
        <end position="434"/>
    </location>
</feature>
<feature type="compositionally biased region" description="Basic and acidic residues" evidence="2">
    <location>
        <begin position="599"/>
        <end position="608"/>
    </location>
</feature>
<dbReference type="PANTHER" id="PTHR23184">
    <property type="entry name" value="TETRATRICOPEPTIDE REPEAT PROTEIN 14"/>
    <property type="match status" value="1"/>
</dbReference>
<dbReference type="AlphaFoldDB" id="A0A8D2MER7"/>
<name>A0A8D2MER7_ZONAL</name>
<dbReference type="PANTHER" id="PTHR23184:SF9">
    <property type="entry name" value="TETRATRICOPEPTIDE REPEAT PROTEIN 14"/>
    <property type="match status" value="1"/>
</dbReference>
<feature type="compositionally biased region" description="Low complexity" evidence="2">
    <location>
        <begin position="551"/>
        <end position="561"/>
    </location>
</feature>
<sequence>MDRELLRQALNYHGPALLSLLRAEQHDNPDFRGLLPPPGAAPEPPRGAPPAAWKERASIDTEIKRFIAKKADLLFAHSWKPNGPIEDSIEENEECYAVMPPLERFLEVPREERRELFFRDIERGDIVIGRITSIREFGFFMVLICLGSGVIREIADLEITALCPVREVPPQSNHGDPLSYYQTGDLIRGEWLQKYHVGIFILNIIANTGETFEEVLHRSPGFANPSLVEYLAEKLGLSESNPPSLLRSLQIKNFSEEDFAPALRKKQSASWALKCVKAGVDYFKVGRHVEAMNEYNKALEIDPQNVEALVARGALYATKGSLNKAIGDFEVALENCPTHRNARKYLCQTLVERGGQLEEEEKLLNAETYYKKALSLDETFQEAEEALTKLRKHMQKSLEMREKQAAKEEKQKAKKIETSAEKLRKLLKEEKSDSSSDVSASSSSSSSVHKKCRKKRRHRSESARSSKKSSSRASSHYKDQNRKEEWYSPPADTSASFLNQSFEVEKLLERQDSVACPKMEGKEKDRHCSFSRTSGDDEDTFGGRSEDSRDSYSSSRSQPSHSKTEKYSKPERFFSSWRGPSGSYHKSDYKPRMHYHRRFDRDGEWRREQFKRHGSGQDRYYMSPGSDYYGRSGGKYRSYSSSCSHEGDKGYDSDRQHKNESESKNRKISYEETDKTKEPDEEVSLNGTEEAEGGVKRNLPQNLVNIFNQIAEFEREKGSKQKKQ</sequence>
<dbReference type="SMART" id="SM00028">
    <property type="entry name" value="TPR"/>
    <property type="match status" value="3"/>
</dbReference>
<feature type="compositionally biased region" description="Basic residues" evidence="2">
    <location>
        <begin position="448"/>
        <end position="470"/>
    </location>
</feature>
<dbReference type="InterPro" id="IPR011990">
    <property type="entry name" value="TPR-like_helical_dom_sf"/>
</dbReference>
<accession>A0A8D2MER7</accession>
<organism evidence="3 4">
    <name type="scientific">Zonotrichia albicollis</name>
    <name type="common">White-throated sparrow</name>
    <name type="synonym">Fringilla albicollis</name>
    <dbReference type="NCBI Taxonomy" id="44394"/>
    <lineage>
        <taxon>Eukaryota</taxon>
        <taxon>Metazoa</taxon>
        <taxon>Chordata</taxon>
        <taxon>Craniata</taxon>
        <taxon>Vertebrata</taxon>
        <taxon>Euteleostomi</taxon>
        <taxon>Archelosauria</taxon>
        <taxon>Archosauria</taxon>
        <taxon>Dinosauria</taxon>
        <taxon>Saurischia</taxon>
        <taxon>Theropoda</taxon>
        <taxon>Coelurosauria</taxon>
        <taxon>Aves</taxon>
        <taxon>Neognathae</taxon>
        <taxon>Neoaves</taxon>
        <taxon>Telluraves</taxon>
        <taxon>Australaves</taxon>
        <taxon>Passeriformes</taxon>
        <taxon>Passerellidae</taxon>
        <taxon>Zonotrichia</taxon>
    </lineage>
</organism>
<keyword evidence="1" id="KW-0802">TPR repeat</keyword>
<evidence type="ECO:0000313" key="4">
    <source>
        <dbReference type="Proteomes" id="UP000694413"/>
    </source>
</evidence>
<evidence type="ECO:0000256" key="1">
    <source>
        <dbReference type="PROSITE-ProRule" id="PRU00339"/>
    </source>
</evidence>
<dbReference type="SUPFAM" id="SSF48452">
    <property type="entry name" value="TPR-like"/>
    <property type="match status" value="1"/>
</dbReference>
<dbReference type="Gene3D" id="1.25.40.10">
    <property type="entry name" value="Tetratricopeptide repeat domain"/>
    <property type="match status" value="1"/>
</dbReference>
<evidence type="ECO:0008006" key="5">
    <source>
        <dbReference type="Google" id="ProtNLM"/>
    </source>
</evidence>
<feature type="repeat" description="TPR" evidence="1">
    <location>
        <begin position="272"/>
        <end position="305"/>
    </location>
</feature>
<feature type="repeat" description="TPR" evidence="1">
    <location>
        <begin position="306"/>
        <end position="339"/>
    </location>
</feature>
<feature type="compositionally biased region" description="Basic and acidic residues" evidence="2">
    <location>
        <begin position="519"/>
        <end position="528"/>
    </location>
</feature>
<dbReference type="PROSITE" id="PS50005">
    <property type="entry name" value="TPR"/>
    <property type="match status" value="2"/>
</dbReference>
<feature type="compositionally biased region" description="Basic and acidic residues" evidence="2">
    <location>
        <begin position="476"/>
        <end position="486"/>
    </location>
</feature>
<dbReference type="InterPro" id="IPR039190">
    <property type="entry name" value="TTC14"/>
</dbReference>
<dbReference type="InterPro" id="IPR019734">
    <property type="entry name" value="TPR_rpt"/>
</dbReference>
<feature type="region of interest" description="Disordered" evidence="2">
    <location>
        <begin position="394"/>
        <end position="493"/>
    </location>
</feature>
<evidence type="ECO:0000313" key="3">
    <source>
        <dbReference type="Ensembl" id="ENSZALP00000006386.1"/>
    </source>
</evidence>
<proteinExistence type="predicted"/>
<evidence type="ECO:0000256" key="2">
    <source>
        <dbReference type="SAM" id="MobiDB-lite"/>
    </source>
</evidence>
<feature type="region of interest" description="Disordered" evidence="2">
    <location>
        <begin position="28"/>
        <end position="51"/>
    </location>
</feature>